<name>A0ABZ2YYM9_9BACT</name>
<evidence type="ECO:0000313" key="2">
    <source>
        <dbReference type="EMBL" id="WZN44382.1"/>
    </source>
</evidence>
<dbReference type="RefSeq" id="WP_341839166.1">
    <property type="nucleotide sequence ID" value="NZ_CP149792.1"/>
</dbReference>
<dbReference type="EMBL" id="CP150096">
    <property type="protein sequence ID" value="WZN44382.1"/>
    <property type="molecule type" value="Genomic_DNA"/>
</dbReference>
<dbReference type="InterPro" id="IPR036653">
    <property type="entry name" value="CinA-like_C"/>
</dbReference>
<evidence type="ECO:0000259" key="1">
    <source>
        <dbReference type="Pfam" id="PF02464"/>
    </source>
</evidence>
<dbReference type="InterPro" id="IPR008136">
    <property type="entry name" value="CinA_C"/>
</dbReference>
<protein>
    <submittedName>
        <fullName evidence="2">CinA family protein</fullName>
    </submittedName>
</protein>
<keyword evidence="3" id="KW-1185">Reference proteome</keyword>
<sequence>MSLLTSLRDGLIRSGQTVAVAESATGGALQSAIVATPDAMRFFQGGITAYNLGQKSRHLHIEPIHAQEVNCVSERVAAEMAAGACRLFRSDWGISITGYVTPVPESGNKVFAWYGIAKGENIVESRRLDALDEDPEHIRHWYAEKSLEAFLACLKRAGK</sequence>
<accession>A0ABZ2YYM9</accession>
<organism evidence="2 3">
    <name type="scientific">Chitinophaga caseinilytica</name>
    <dbReference type="NCBI Taxonomy" id="2267521"/>
    <lineage>
        <taxon>Bacteria</taxon>
        <taxon>Pseudomonadati</taxon>
        <taxon>Bacteroidota</taxon>
        <taxon>Chitinophagia</taxon>
        <taxon>Chitinophagales</taxon>
        <taxon>Chitinophagaceae</taxon>
        <taxon>Chitinophaga</taxon>
    </lineage>
</organism>
<dbReference type="Gene3D" id="3.90.950.20">
    <property type="entry name" value="CinA-like"/>
    <property type="match status" value="1"/>
</dbReference>
<proteinExistence type="predicted"/>
<feature type="domain" description="CinA C-terminal" evidence="1">
    <location>
        <begin position="5"/>
        <end position="153"/>
    </location>
</feature>
<dbReference type="NCBIfam" id="TIGR00199">
    <property type="entry name" value="PncC_domain"/>
    <property type="match status" value="1"/>
</dbReference>
<evidence type="ECO:0000313" key="3">
    <source>
        <dbReference type="Proteomes" id="UP001449657"/>
    </source>
</evidence>
<gene>
    <name evidence="2" type="ORF">WJU22_15910</name>
</gene>
<dbReference type="Proteomes" id="UP001449657">
    <property type="component" value="Chromosome"/>
</dbReference>
<dbReference type="Pfam" id="PF02464">
    <property type="entry name" value="CinA"/>
    <property type="match status" value="1"/>
</dbReference>
<dbReference type="SUPFAM" id="SSF142433">
    <property type="entry name" value="CinA-like"/>
    <property type="match status" value="1"/>
</dbReference>
<reference evidence="2 3" key="1">
    <citation type="submission" date="2024-03" db="EMBL/GenBank/DDBJ databases">
        <title>Chitinophaga caseinilytica sp. nov., a casein hydrolysing bacterium isolated from forest soil.</title>
        <authorList>
            <person name="Lee D.S."/>
            <person name="Han D.M."/>
            <person name="Baek J.H."/>
            <person name="Choi D.G."/>
            <person name="Jeon J.H."/>
            <person name="Jeon C.O."/>
        </authorList>
    </citation>
    <scope>NUCLEOTIDE SEQUENCE [LARGE SCALE GENOMIC DNA]</scope>
    <source>
        <strain evidence="2 3">KACC 19118</strain>
    </source>
</reference>